<dbReference type="InterPro" id="IPR055540">
    <property type="entry name" value="DUF7116"/>
</dbReference>
<sequence>MGVVSTPLLDEARSIFTDLGYTVSNAGTELRAERKWRVVYVTASNPDETPEHGELRCFVTREDHASSLCDDLLARAPEYDWAVMGLTDTGGYQIHHPTISEGLPT</sequence>
<dbReference type="Pfam" id="PF23429">
    <property type="entry name" value="DUF7116"/>
    <property type="match status" value="1"/>
</dbReference>
<protein>
    <submittedName>
        <fullName evidence="1">Uncharacterized protein</fullName>
    </submittedName>
</protein>
<dbReference type="RefSeq" id="WP_248906927.1">
    <property type="nucleotide sequence ID" value="NZ_CP109979.1"/>
</dbReference>
<dbReference type="GeneID" id="76199831"/>
<accession>A0ABD5YMT1</accession>
<keyword evidence="2" id="KW-1185">Reference proteome</keyword>
<reference evidence="1 2" key="1">
    <citation type="journal article" date="2019" name="Int. J. Syst. Evol. Microbiol.">
        <title>The Global Catalogue of Microorganisms (GCM) 10K type strain sequencing project: providing services to taxonomists for standard genome sequencing and annotation.</title>
        <authorList>
            <consortium name="The Broad Institute Genomics Platform"/>
            <consortium name="The Broad Institute Genome Sequencing Center for Infectious Disease"/>
            <person name="Wu L."/>
            <person name="Ma J."/>
        </authorList>
    </citation>
    <scope>NUCLEOTIDE SEQUENCE [LARGE SCALE GENOMIC DNA]</scope>
    <source>
        <strain evidence="1 2">RDMS1</strain>
    </source>
</reference>
<dbReference type="EMBL" id="JBHTAX010000001">
    <property type="protein sequence ID" value="MFC7190237.1"/>
    <property type="molecule type" value="Genomic_DNA"/>
</dbReference>
<evidence type="ECO:0000313" key="2">
    <source>
        <dbReference type="Proteomes" id="UP001596417"/>
    </source>
</evidence>
<comment type="caution">
    <text evidence="1">The sequence shown here is derived from an EMBL/GenBank/DDBJ whole genome shotgun (WGS) entry which is preliminary data.</text>
</comment>
<dbReference type="AlphaFoldDB" id="A0ABD5YMT1"/>
<name>A0ABD5YMT1_9EURY</name>
<evidence type="ECO:0000313" key="1">
    <source>
        <dbReference type="EMBL" id="MFC7190237.1"/>
    </source>
</evidence>
<organism evidence="1 2">
    <name type="scientific">Halocatena marina</name>
    <dbReference type="NCBI Taxonomy" id="2934937"/>
    <lineage>
        <taxon>Archaea</taxon>
        <taxon>Methanobacteriati</taxon>
        <taxon>Methanobacteriota</taxon>
        <taxon>Stenosarchaea group</taxon>
        <taxon>Halobacteria</taxon>
        <taxon>Halobacteriales</taxon>
        <taxon>Natronomonadaceae</taxon>
        <taxon>Halocatena</taxon>
    </lineage>
</organism>
<gene>
    <name evidence="1" type="ORF">ACFQL7_10495</name>
</gene>
<proteinExistence type="predicted"/>
<dbReference type="Proteomes" id="UP001596417">
    <property type="component" value="Unassembled WGS sequence"/>
</dbReference>